<proteinExistence type="predicted"/>
<dbReference type="SUPFAM" id="SSF51069">
    <property type="entry name" value="Carbonic anhydrase"/>
    <property type="match status" value="1"/>
</dbReference>
<protein>
    <submittedName>
        <fullName evidence="2">Carbonic anhydrase</fullName>
    </submittedName>
</protein>
<keyword evidence="1" id="KW-0732">Signal</keyword>
<dbReference type="InParanoid" id="A0A0Q2SGS9"/>
<feature type="signal peptide" evidence="1">
    <location>
        <begin position="1"/>
        <end position="22"/>
    </location>
</feature>
<reference evidence="2 3" key="1">
    <citation type="submission" date="2015-08" db="EMBL/GenBank/DDBJ databases">
        <title>Antibacterial properties of a collection of Vibrionaceae strains.</title>
        <authorList>
            <person name="Giubergia S."/>
        </authorList>
    </citation>
    <scope>NUCLEOTIDE SEQUENCE [LARGE SCALE GENOMIC DNA]</scope>
    <source>
        <strain evidence="2 3">S0821</strain>
    </source>
</reference>
<dbReference type="Proteomes" id="UP000051221">
    <property type="component" value="Unassembled WGS sequence"/>
</dbReference>
<dbReference type="InterPro" id="IPR036398">
    <property type="entry name" value="CA_dom_sf"/>
</dbReference>
<sequence>MKNWTLAFIALCLLLWKCSAPAPHHFDDDFQSSQRAPELVLDYDFLGQLVIRDAHAITRLYAGQVISSTLTNDVLVLGFNGQNQLYVGGTAYHLQQIHLHFDSFTHDDEGSDTMEAHFVNADAAGHLMILTMLYQRDQQSLRFKRYVDSLSSDRLLNHEFSQPFPIDTLLPASNDYVCVKGAYREQRSCEGDVRWLVLHDSRPLPPTLVDRLVHAGSPSHRSMAHSDT</sequence>
<dbReference type="RefSeq" id="WP_014257589.1">
    <property type="nucleotide sequence ID" value="NZ_CP046796.1"/>
</dbReference>
<accession>A0A0Q2SGS9</accession>
<evidence type="ECO:0000313" key="2">
    <source>
        <dbReference type="EMBL" id="KQH86867.1"/>
    </source>
</evidence>
<name>A0A0Q2SGS9_VIBFU</name>
<comment type="caution">
    <text evidence="2">The sequence shown here is derived from an EMBL/GenBank/DDBJ whole genome shotgun (WGS) entry which is preliminary data.</text>
</comment>
<dbReference type="Gene3D" id="3.10.200.10">
    <property type="entry name" value="Alpha carbonic anhydrase"/>
    <property type="match status" value="1"/>
</dbReference>
<evidence type="ECO:0000313" key="3">
    <source>
        <dbReference type="Proteomes" id="UP000051221"/>
    </source>
</evidence>
<dbReference type="EMBL" id="LKHS01000005">
    <property type="protein sequence ID" value="KQH86867.1"/>
    <property type="molecule type" value="Genomic_DNA"/>
</dbReference>
<keyword evidence="3" id="KW-1185">Reference proteome</keyword>
<dbReference type="OrthoDB" id="5327615at2"/>
<evidence type="ECO:0000256" key="1">
    <source>
        <dbReference type="SAM" id="SignalP"/>
    </source>
</evidence>
<organism evidence="2 3">
    <name type="scientific">Vibrio furnissii</name>
    <dbReference type="NCBI Taxonomy" id="29494"/>
    <lineage>
        <taxon>Bacteria</taxon>
        <taxon>Pseudomonadati</taxon>
        <taxon>Pseudomonadota</taxon>
        <taxon>Gammaproteobacteria</taxon>
        <taxon>Vibrionales</taxon>
        <taxon>Vibrionaceae</taxon>
        <taxon>Vibrio</taxon>
    </lineage>
</organism>
<feature type="chain" id="PRO_5006196816" evidence="1">
    <location>
        <begin position="23"/>
        <end position="228"/>
    </location>
</feature>
<gene>
    <name evidence="2" type="ORF">AMR76_07235</name>
</gene>
<dbReference type="AlphaFoldDB" id="A0A0Q2SGS9"/>